<feature type="chain" id="PRO_5013094285" evidence="1">
    <location>
        <begin position="23"/>
        <end position="195"/>
    </location>
</feature>
<dbReference type="InterPro" id="IPR011990">
    <property type="entry name" value="TPR-like_helical_dom_sf"/>
</dbReference>
<evidence type="ECO:0000313" key="2">
    <source>
        <dbReference type="EMBL" id="SMD32453.1"/>
    </source>
</evidence>
<gene>
    <name evidence="2" type="ORF">SAMN04488029_0798</name>
</gene>
<protein>
    <submittedName>
        <fullName evidence="2">Uncharacterized protein</fullName>
    </submittedName>
</protein>
<dbReference type="EMBL" id="FWYF01000001">
    <property type="protein sequence ID" value="SMD32453.1"/>
    <property type="molecule type" value="Genomic_DNA"/>
</dbReference>
<feature type="signal peptide" evidence="1">
    <location>
        <begin position="1"/>
        <end position="22"/>
    </location>
</feature>
<proteinExistence type="predicted"/>
<reference evidence="2 3" key="1">
    <citation type="submission" date="2017-04" db="EMBL/GenBank/DDBJ databases">
        <authorList>
            <person name="Afonso C.L."/>
            <person name="Miller P.J."/>
            <person name="Scott M.A."/>
            <person name="Spackman E."/>
            <person name="Goraichik I."/>
            <person name="Dimitrov K.M."/>
            <person name="Suarez D.L."/>
            <person name="Swayne D.E."/>
        </authorList>
    </citation>
    <scope>NUCLEOTIDE SEQUENCE [LARGE SCALE GENOMIC DNA]</scope>
    <source>
        <strain evidence="2 3">DSM 26133</strain>
    </source>
</reference>
<name>A0A1W2G751_REIFA</name>
<dbReference type="STRING" id="692418.SAMN04488029_0798"/>
<keyword evidence="1" id="KW-0732">Signal</keyword>
<dbReference type="Gene3D" id="1.25.40.10">
    <property type="entry name" value="Tetratricopeptide repeat domain"/>
    <property type="match status" value="1"/>
</dbReference>
<organism evidence="2 3">
    <name type="scientific">Reichenbachiella faecimaris</name>
    <dbReference type="NCBI Taxonomy" id="692418"/>
    <lineage>
        <taxon>Bacteria</taxon>
        <taxon>Pseudomonadati</taxon>
        <taxon>Bacteroidota</taxon>
        <taxon>Cytophagia</taxon>
        <taxon>Cytophagales</taxon>
        <taxon>Reichenbachiellaceae</taxon>
        <taxon>Reichenbachiella</taxon>
    </lineage>
</organism>
<evidence type="ECO:0000256" key="1">
    <source>
        <dbReference type="SAM" id="SignalP"/>
    </source>
</evidence>
<dbReference type="Proteomes" id="UP000192472">
    <property type="component" value="Unassembled WGS sequence"/>
</dbReference>
<keyword evidence="3" id="KW-1185">Reference proteome</keyword>
<dbReference type="OrthoDB" id="837043at2"/>
<accession>A0A1W2G751</accession>
<evidence type="ECO:0000313" key="3">
    <source>
        <dbReference type="Proteomes" id="UP000192472"/>
    </source>
</evidence>
<dbReference type="SUPFAM" id="SSF48452">
    <property type="entry name" value="TPR-like"/>
    <property type="match status" value="1"/>
</dbReference>
<sequence>MSPLKTLVIILFLAFTWQSSSAQGIVKREALTSMDRGVEAMEAGYYEAADQFFRDALSKMTKLPSNLAYYFGRNSYHLGKYKQAINWLNKYVELKGNTGQYNDEVREYLELANDAFKKLREDEIGRTQKQLTTQGYFDCPSDYMHCPLCNGTGVLITPGKFGAVYQTCPYSGLSGKLTCDEYNQYLRGELEKKSE</sequence>
<dbReference type="RefSeq" id="WP_084371111.1">
    <property type="nucleotide sequence ID" value="NZ_FWYF01000001.1"/>
</dbReference>
<dbReference type="AlphaFoldDB" id="A0A1W2G751"/>